<dbReference type="Gene3D" id="4.10.60.10">
    <property type="entry name" value="Zinc finger, CCHC-type"/>
    <property type="match status" value="1"/>
</dbReference>
<dbReference type="SMART" id="SM00343">
    <property type="entry name" value="ZnF_C2HC"/>
    <property type="match status" value="1"/>
</dbReference>
<keyword evidence="1" id="KW-0863">Zinc-finger</keyword>
<proteinExistence type="predicted"/>
<organism evidence="3 4">
    <name type="scientific">Calycina marina</name>
    <dbReference type="NCBI Taxonomy" id="1763456"/>
    <lineage>
        <taxon>Eukaryota</taxon>
        <taxon>Fungi</taxon>
        <taxon>Dikarya</taxon>
        <taxon>Ascomycota</taxon>
        <taxon>Pezizomycotina</taxon>
        <taxon>Leotiomycetes</taxon>
        <taxon>Helotiales</taxon>
        <taxon>Pezizellaceae</taxon>
        <taxon>Calycina</taxon>
    </lineage>
</organism>
<evidence type="ECO:0000259" key="2">
    <source>
        <dbReference type="PROSITE" id="PS50158"/>
    </source>
</evidence>
<dbReference type="Proteomes" id="UP000887226">
    <property type="component" value="Unassembled WGS sequence"/>
</dbReference>
<dbReference type="InterPro" id="IPR036875">
    <property type="entry name" value="Znf_CCHC_sf"/>
</dbReference>
<name>A0A9P7Z5B2_9HELO</name>
<gene>
    <name evidence="3" type="ORF">BJ878DRAFT_32613</name>
</gene>
<dbReference type="InterPro" id="IPR001878">
    <property type="entry name" value="Znf_CCHC"/>
</dbReference>
<dbReference type="Pfam" id="PF00098">
    <property type="entry name" value="zf-CCHC"/>
    <property type="match status" value="1"/>
</dbReference>
<dbReference type="PROSITE" id="PS50158">
    <property type="entry name" value="ZF_CCHC"/>
    <property type="match status" value="1"/>
</dbReference>
<reference evidence="3" key="1">
    <citation type="journal article" date="2021" name="IMA Fungus">
        <title>Genomic characterization of three marine fungi, including Emericellopsis atlantica sp. nov. with signatures of a generalist lifestyle and marine biomass degradation.</title>
        <authorList>
            <person name="Hagestad O.C."/>
            <person name="Hou L."/>
            <person name="Andersen J.H."/>
            <person name="Hansen E.H."/>
            <person name="Altermark B."/>
            <person name="Li C."/>
            <person name="Kuhnert E."/>
            <person name="Cox R.J."/>
            <person name="Crous P.W."/>
            <person name="Spatafora J.W."/>
            <person name="Lail K."/>
            <person name="Amirebrahimi M."/>
            <person name="Lipzen A."/>
            <person name="Pangilinan J."/>
            <person name="Andreopoulos W."/>
            <person name="Hayes R.D."/>
            <person name="Ng V."/>
            <person name="Grigoriev I.V."/>
            <person name="Jackson S.A."/>
            <person name="Sutton T.D.S."/>
            <person name="Dobson A.D.W."/>
            <person name="Rama T."/>
        </authorList>
    </citation>
    <scope>NUCLEOTIDE SEQUENCE</scope>
    <source>
        <strain evidence="3">TRa3180A</strain>
    </source>
</reference>
<evidence type="ECO:0000313" key="3">
    <source>
        <dbReference type="EMBL" id="KAG9245180.1"/>
    </source>
</evidence>
<keyword evidence="1" id="KW-0862">Zinc</keyword>
<evidence type="ECO:0000256" key="1">
    <source>
        <dbReference type="PROSITE-ProRule" id="PRU00047"/>
    </source>
</evidence>
<feature type="domain" description="CCHC-type" evidence="2">
    <location>
        <begin position="142"/>
        <end position="155"/>
    </location>
</feature>
<dbReference type="GO" id="GO:0003676">
    <property type="term" value="F:nucleic acid binding"/>
    <property type="evidence" value="ECO:0007669"/>
    <property type="project" value="InterPro"/>
</dbReference>
<protein>
    <recommendedName>
        <fullName evidence="2">CCHC-type domain-containing protein</fullName>
    </recommendedName>
</protein>
<dbReference type="SUPFAM" id="SSF57756">
    <property type="entry name" value="Retrovirus zinc finger-like domains"/>
    <property type="match status" value="1"/>
</dbReference>
<dbReference type="AlphaFoldDB" id="A0A9P7Z5B2"/>
<accession>A0A9P7Z5B2</accession>
<dbReference type="OrthoDB" id="3863715at2759"/>
<dbReference type="GO" id="GO:0008270">
    <property type="term" value="F:zinc ion binding"/>
    <property type="evidence" value="ECO:0007669"/>
    <property type="project" value="UniProtKB-KW"/>
</dbReference>
<evidence type="ECO:0000313" key="4">
    <source>
        <dbReference type="Proteomes" id="UP000887226"/>
    </source>
</evidence>
<comment type="caution">
    <text evidence="3">The sequence shown here is derived from an EMBL/GenBank/DDBJ whole genome shotgun (WGS) entry which is preliminary data.</text>
</comment>
<dbReference type="EMBL" id="MU253861">
    <property type="protein sequence ID" value="KAG9245180.1"/>
    <property type="molecule type" value="Genomic_DNA"/>
</dbReference>
<keyword evidence="1" id="KW-0479">Metal-binding</keyword>
<sequence>MSRIIADFHSPSASDNHWLNHELAQAHVPKKRHRSHTNLMHLSCSLTLSVRNTCLFHLPKIYFSSHQPATCDLSAMPATTVEEWLAKEDADAPRHRCKKIIREWTTKDGAFVMCGNADDGTKQTHKLVVITPEMSSLSRRACYKCGNVGHYAEVCSSAERLCYNCTYFCILKLCVNMDSHMWRYRQATWTRVKWMPIAKND</sequence>
<keyword evidence="4" id="KW-1185">Reference proteome</keyword>